<dbReference type="PANTHER" id="PTHR31905:SF2">
    <property type="entry name" value="PROTEIN MIX23"/>
    <property type="match status" value="1"/>
</dbReference>
<dbReference type="Proteomes" id="UP000030665">
    <property type="component" value="Unassembled WGS sequence"/>
</dbReference>
<reference evidence="4" key="1">
    <citation type="submission" date="2014-01" db="EMBL/GenBank/DDBJ databases">
        <authorList>
            <person name="Aslett M."/>
        </authorList>
    </citation>
    <scope>NUCLEOTIDE SEQUENCE</scope>
</reference>
<keyword evidence="5" id="KW-1185">Reference proteome</keyword>
<dbReference type="EMBL" id="HG805844">
    <property type="protein sequence ID" value="CDW53206.1"/>
    <property type="molecule type" value="Genomic_DNA"/>
</dbReference>
<dbReference type="AlphaFoldDB" id="A0A077YZI8"/>
<protein>
    <recommendedName>
        <fullName evidence="2">Protein MIX23</fullName>
    </recommendedName>
    <alternativeName>
        <fullName evidence="3">Coiled-coil domain-containing protein 58</fullName>
    </alternativeName>
</protein>
<sequence length="143" mass="17186">MTEKQDESTPVVSCDDLLEFAEKIKSMRRIDDKIVYEINTTIPTSSFAKGVNVADRCRKLYEQLKRAHDSRQEIIRRCIEQSQRRVEHLLERRKANVDDNDLLKELRIEQSKLKNFQTELNIEEVIQDQSYKVRERRFRRNQC</sequence>
<evidence type="ECO:0000256" key="1">
    <source>
        <dbReference type="ARBA" id="ARBA00024204"/>
    </source>
</evidence>
<dbReference type="PANTHER" id="PTHR31905">
    <property type="entry name" value="COILED-COIL DOMAIN-CONTAINING PROTEIN 58"/>
    <property type="match status" value="1"/>
</dbReference>
<dbReference type="Pfam" id="PF09774">
    <property type="entry name" value="MIX23"/>
    <property type="match status" value="1"/>
</dbReference>
<evidence type="ECO:0000313" key="5">
    <source>
        <dbReference type="Proteomes" id="UP000030665"/>
    </source>
</evidence>
<dbReference type="GO" id="GO:0005758">
    <property type="term" value="C:mitochondrial intermembrane space"/>
    <property type="evidence" value="ECO:0007669"/>
    <property type="project" value="InterPro"/>
</dbReference>
<reference evidence="4" key="2">
    <citation type="submission" date="2014-03" db="EMBL/GenBank/DDBJ databases">
        <title>The whipworm genome and dual-species transcriptomics of an intimate host-pathogen interaction.</title>
        <authorList>
            <person name="Foth B.J."/>
            <person name="Tsai I.J."/>
            <person name="Reid A.J."/>
            <person name="Bancroft A.J."/>
            <person name="Nichol S."/>
            <person name="Tracey A."/>
            <person name="Holroyd N."/>
            <person name="Cotton J.A."/>
            <person name="Stanley E.J."/>
            <person name="Zarowiecki M."/>
            <person name="Liu J.Z."/>
            <person name="Huckvale T."/>
            <person name="Cooper P.J."/>
            <person name="Grencis R.K."/>
            <person name="Berriman M."/>
        </authorList>
    </citation>
    <scope>NUCLEOTIDE SEQUENCE [LARGE SCALE GENOMIC DNA]</scope>
</reference>
<evidence type="ECO:0000256" key="2">
    <source>
        <dbReference type="ARBA" id="ARBA00024228"/>
    </source>
</evidence>
<proteinExistence type="inferred from homology"/>
<comment type="similarity">
    <text evidence="1">Belongs to the MIX23 family.</text>
</comment>
<evidence type="ECO:0000256" key="3">
    <source>
        <dbReference type="ARBA" id="ARBA00030733"/>
    </source>
</evidence>
<name>A0A077YZI8_TRITR</name>
<dbReference type="InterPro" id="IPR019171">
    <property type="entry name" value="MIX23"/>
</dbReference>
<accession>A0A077YZI8</accession>
<dbReference type="STRING" id="36087.A0A077YZI8"/>
<evidence type="ECO:0000313" key="4">
    <source>
        <dbReference type="EMBL" id="CDW53206.1"/>
    </source>
</evidence>
<dbReference type="OrthoDB" id="5593818at2759"/>
<gene>
    <name evidence="4" type="ORF">TTRE_0000147001</name>
</gene>
<organism evidence="4 5">
    <name type="scientific">Trichuris trichiura</name>
    <name type="common">Whipworm</name>
    <name type="synonym">Trichocephalus trichiurus</name>
    <dbReference type="NCBI Taxonomy" id="36087"/>
    <lineage>
        <taxon>Eukaryota</taxon>
        <taxon>Metazoa</taxon>
        <taxon>Ecdysozoa</taxon>
        <taxon>Nematoda</taxon>
        <taxon>Enoplea</taxon>
        <taxon>Dorylaimia</taxon>
        <taxon>Trichinellida</taxon>
        <taxon>Trichuridae</taxon>
        <taxon>Trichuris</taxon>
    </lineage>
</organism>